<dbReference type="eggNOG" id="ENOG502RZ2E">
    <property type="taxonomic scope" value="Eukaryota"/>
</dbReference>
<evidence type="ECO:0000256" key="3">
    <source>
        <dbReference type="ARBA" id="ARBA00022833"/>
    </source>
</evidence>
<dbReference type="SMART" id="SM00671">
    <property type="entry name" value="SEL1"/>
    <property type="match status" value="3"/>
</dbReference>
<dbReference type="InterPro" id="IPR006597">
    <property type="entry name" value="Sel1-like"/>
</dbReference>
<dbReference type="InterPro" id="IPR002893">
    <property type="entry name" value="Znf_MYND"/>
</dbReference>
<name>K0SF75_THAOC</name>
<proteinExistence type="inferred from homology"/>
<dbReference type="InterPro" id="IPR011990">
    <property type="entry name" value="TPR-like_helical_dom_sf"/>
</dbReference>
<dbReference type="OrthoDB" id="432970at2759"/>
<feature type="domain" description="MYND-type" evidence="6">
    <location>
        <begin position="14"/>
        <end position="55"/>
    </location>
</feature>
<comment type="caution">
    <text evidence="7">The sequence shown here is derived from an EMBL/GenBank/DDBJ whole genome shotgun (WGS) entry which is preliminary data.</text>
</comment>
<comment type="similarity">
    <text evidence="4">Belongs to the sel-1 family.</text>
</comment>
<dbReference type="PANTHER" id="PTHR11102">
    <property type="entry name" value="SEL-1-LIKE PROTEIN"/>
    <property type="match status" value="1"/>
</dbReference>
<sequence length="323" mass="35951">MSCVPVVDDGAEVCANCGKQGSDTVKLRNCTACRLVKYCGVDCQKAHRKQHKNACKRRAAELKDEQLYSRGLERPEGDFCSICTLAIPIPVNKHSVLNTCCMKRICNGCNVAAQARGMSDCPFCRTGYPRNNEETLSMVQARVAKKDPEAIYFLGMKYYQGDLGLQKDMQKAVELCTEAAELGSIEALFSLANAYNEGDDVQQDTAKAIKLYTRAAMQGHAESRYQLGYFEGDKGRYDRAVRHFLISAKMGDKDSVESIKKMLMAGMATKEQYAEALKGYQGVVEEMKSHDRDEAKRHGLFERGVHMMRVQSEMSKGINGLSN</sequence>
<dbReference type="PROSITE" id="PS50865">
    <property type="entry name" value="ZF_MYND_2"/>
    <property type="match status" value="1"/>
</dbReference>
<dbReference type="Proteomes" id="UP000266841">
    <property type="component" value="Unassembled WGS sequence"/>
</dbReference>
<dbReference type="Pfam" id="PF08238">
    <property type="entry name" value="Sel1"/>
    <property type="match status" value="3"/>
</dbReference>
<keyword evidence="3" id="KW-0862">Zinc</keyword>
<evidence type="ECO:0000313" key="7">
    <source>
        <dbReference type="EMBL" id="EJK64030.1"/>
    </source>
</evidence>
<dbReference type="Gene3D" id="6.10.140.2220">
    <property type="match status" value="1"/>
</dbReference>
<dbReference type="PROSITE" id="PS01360">
    <property type="entry name" value="ZF_MYND_1"/>
    <property type="match status" value="1"/>
</dbReference>
<dbReference type="GO" id="GO:0008270">
    <property type="term" value="F:zinc ion binding"/>
    <property type="evidence" value="ECO:0007669"/>
    <property type="project" value="UniProtKB-KW"/>
</dbReference>
<dbReference type="PANTHER" id="PTHR11102:SF160">
    <property type="entry name" value="ERAD-ASSOCIATED E3 UBIQUITIN-PROTEIN LIGASE COMPONENT HRD3"/>
    <property type="match status" value="1"/>
</dbReference>
<gene>
    <name evidence="7" type="ORF">THAOC_15280</name>
</gene>
<evidence type="ECO:0000256" key="5">
    <source>
        <dbReference type="PROSITE-ProRule" id="PRU00134"/>
    </source>
</evidence>
<protein>
    <recommendedName>
        <fullName evidence="6">MYND-type domain-containing protein</fullName>
    </recommendedName>
</protein>
<evidence type="ECO:0000259" key="6">
    <source>
        <dbReference type="PROSITE" id="PS50865"/>
    </source>
</evidence>
<dbReference type="EMBL" id="AGNL01017734">
    <property type="protein sequence ID" value="EJK64030.1"/>
    <property type="molecule type" value="Genomic_DNA"/>
</dbReference>
<keyword evidence="2 5" id="KW-0863">Zinc-finger</keyword>
<organism evidence="7 8">
    <name type="scientific">Thalassiosira oceanica</name>
    <name type="common">Marine diatom</name>
    <dbReference type="NCBI Taxonomy" id="159749"/>
    <lineage>
        <taxon>Eukaryota</taxon>
        <taxon>Sar</taxon>
        <taxon>Stramenopiles</taxon>
        <taxon>Ochrophyta</taxon>
        <taxon>Bacillariophyta</taxon>
        <taxon>Coscinodiscophyceae</taxon>
        <taxon>Thalassiosirophycidae</taxon>
        <taxon>Thalassiosirales</taxon>
        <taxon>Thalassiosiraceae</taxon>
        <taxon>Thalassiosira</taxon>
    </lineage>
</organism>
<keyword evidence="1" id="KW-0479">Metal-binding</keyword>
<dbReference type="SUPFAM" id="SSF144232">
    <property type="entry name" value="HIT/MYND zinc finger-like"/>
    <property type="match status" value="1"/>
</dbReference>
<evidence type="ECO:0000256" key="2">
    <source>
        <dbReference type="ARBA" id="ARBA00022771"/>
    </source>
</evidence>
<dbReference type="SUPFAM" id="SSF81901">
    <property type="entry name" value="HCP-like"/>
    <property type="match status" value="1"/>
</dbReference>
<dbReference type="Gene3D" id="1.25.40.10">
    <property type="entry name" value="Tetratricopeptide repeat domain"/>
    <property type="match status" value="1"/>
</dbReference>
<keyword evidence="8" id="KW-1185">Reference proteome</keyword>
<dbReference type="AlphaFoldDB" id="K0SF75"/>
<evidence type="ECO:0000313" key="8">
    <source>
        <dbReference type="Proteomes" id="UP000266841"/>
    </source>
</evidence>
<accession>K0SF75</accession>
<reference evidence="7 8" key="1">
    <citation type="journal article" date="2012" name="Genome Biol.">
        <title>Genome and low-iron response of an oceanic diatom adapted to chronic iron limitation.</title>
        <authorList>
            <person name="Lommer M."/>
            <person name="Specht M."/>
            <person name="Roy A.S."/>
            <person name="Kraemer L."/>
            <person name="Andreson R."/>
            <person name="Gutowska M.A."/>
            <person name="Wolf J."/>
            <person name="Bergner S.V."/>
            <person name="Schilhabel M.B."/>
            <person name="Klostermeier U.C."/>
            <person name="Beiko R.G."/>
            <person name="Rosenstiel P."/>
            <person name="Hippler M."/>
            <person name="Laroche J."/>
        </authorList>
    </citation>
    <scope>NUCLEOTIDE SEQUENCE [LARGE SCALE GENOMIC DNA]</scope>
    <source>
        <strain evidence="7 8">CCMP1005</strain>
    </source>
</reference>
<evidence type="ECO:0000256" key="1">
    <source>
        <dbReference type="ARBA" id="ARBA00022723"/>
    </source>
</evidence>
<dbReference type="Pfam" id="PF01753">
    <property type="entry name" value="zf-MYND"/>
    <property type="match status" value="1"/>
</dbReference>
<evidence type="ECO:0000256" key="4">
    <source>
        <dbReference type="ARBA" id="ARBA00038101"/>
    </source>
</evidence>
<dbReference type="InterPro" id="IPR050767">
    <property type="entry name" value="Sel1_AlgK"/>
</dbReference>